<protein>
    <submittedName>
        <fullName evidence="1">Uncharacterized protein</fullName>
    </submittedName>
</protein>
<evidence type="ECO:0000313" key="1">
    <source>
        <dbReference type="Ensembl" id="ENSGGOP00000045353.1"/>
    </source>
</evidence>
<dbReference type="EMBL" id="CABD030115826">
    <property type="status" value="NOT_ANNOTATED_CDS"/>
    <property type="molecule type" value="Genomic_DNA"/>
</dbReference>
<dbReference type="Bgee" id="ENSGGOG00000042789">
    <property type="expression patterns" value="Expressed in testis and 2 other cell types or tissues"/>
</dbReference>
<evidence type="ECO:0000313" key="2">
    <source>
        <dbReference type="Proteomes" id="UP000001519"/>
    </source>
</evidence>
<keyword evidence="2" id="KW-1185">Reference proteome</keyword>
<accession>A0A2I2ZDL1</accession>
<dbReference type="Proteomes" id="UP000001519">
    <property type="component" value="Chromosome 20"/>
</dbReference>
<proteinExistence type="predicted"/>
<reference evidence="1 2" key="2">
    <citation type="journal article" date="2012" name="Nature">
        <title>Insights into hominid evolution from the gorilla genome sequence.</title>
        <authorList>
            <person name="Scally A."/>
            <person name="Dutheil J.Y."/>
            <person name="Hillier L.W."/>
            <person name="Jordan G.E."/>
            <person name="Goodhead I."/>
            <person name="Herrero J."/>
            <person name="Hobolth A."/>
            <person name="Lappalainen T."/>
            <person name="Mailund T."/>
            <person name="Marques-Bonet T."/>
            <person name="McCarthy S."/>
            <person name="Montgomery S.H."/>
            <person name="Schwalie P.C."/>
            <person name="Tang Y.A."/>
            <person name="Ward M.C."/>
            <person name="Xue Y."/>
            <person name="Yngvadottir B."/>
            <person name="Alkan C."/>
            <person name="Andersen L.N."/>
            <person name="Ayub Q."/>
            <person name="Ball E.V."/>
            <person name="Beal K."/>
            <person name="Bradley B.J."/>
            <person name="Chen Y."/>
            <person name="Clee C.M."/>
            <person name="Fitzgerald S."/>
            <person name="Graves T.A."/>
            <person name="Gu Y."/>
            <person name="Heath P."/>
            <person name="Heger A."/>
            <person name="Karakoc E."/>
            <person name="Kolb-Kokocinski A."/>
            <person name="Laird G.K."/>
            <person name="Lunter G."/>
            <person name="Meader S."/>
            <person name="Mort M."/>
            <person name="Mullikin J.C."/>
            <person name="Munch K."/>
            <person name="O'Connor T.D."/>
            <person name="Phillips A.D."/>
            <person name="Prado-Martinez J."/>
            <person name="Rogers A.S."/>
            <person name="Sajjadian S."/>
            <person name="Schmidt D."/>
            <person name="Shaw K."/>
            <person name="Simpson J.T."/>
            <person name="Stenson P.D."/>
            <person name="Turner D.J."/>
            <person name="Vigilant L."/>
            <person name="Vilella A.J."/>
            <person name="Whitener W."/>
            <person name="Zhu B."/>
            <person name="Cooper D.N."/>
            <person name="de Jong P."/>
            <person name="Dermitzakis E.T."/>
            <person name="Eichler E.E."/>
            <person name="Flicek P."/>
            <person name="Goldman N."/>
            <person name="Mundy N.I."/>
            <person name="Ning Z."/>
            <person name="Odom D.T."/>
            <person name="Ponting C.P."/>
            <person name="Quail M.A."/>
            <person name="Ryder O.A."/>
            <person name="Searle S.M."/>
            <person name="Warren W.C."/>
            <person name="Wilson R.K."/>
            <person name="Schierup M.H."/>
            <person name="Rogers J."/>
            <person name="Tyler-Smith C."/>
            <person name="Durbin R."/>
        </authorList>
    </citation>
    <scope>NUCLEOTIDE SEQUENCE [LARGE SCALE GENOMIC DNA]</scope>
</reference>
<dbReference type="Ensembl" id="ENSGGOT00000067987.1">
    <property type="protein sequence ID" value="ENSGGOP00000045353.1"/>
    <property type="gene ID" value="ENSGGOG00000042789.1"/>
</dbReference>
<dbReference type="OMA" id="AASDMSW"/>
<dbReference type="AlphaFoldDB" id="A0A2I2ZDL1"/>
<dbReference type="InParanoid" id="A0A2I2ZDL1"/>
<sequence>KRARHPTQAHFKILLTSSLLKFHYPKQGTQLVQISTGLQISRSKNGVFIVGLAASDMSWNPLPEITVFLDGLSTSSTMK</sequence>
<reference evidence="2" key="1">
    <citation type="submission" date="2011-05" db="EMBL/GenBank/DDBJ databases">
        <title>Insights into the evolution of the great apes provided by the gorilla genome.</title>
        <authorList>
            <person name="Scally A."/>
        </authorList>
    </citation>
    <scope>NUCLEOTIDE SEQUENCE [LARGE SCALE GENOMIC DNA]</scope>
</reference>
<dbReference type="GeneTree" id="ENSGT00910000147760"/>
<name>A0A2I2ZDL1_GORGO</name>
<reference evidence="1" key="4">
    <citation type="submission" date="2025-09" db="UniProtKB">
        <authorList>
            <consortium name="Ensembl"/>
        </authorList>
    </citation>
    <scope>IDENTIFICATION</scope>
</reference>
<organism evidence="1 2">
    <name type="scientific">Gorilla gorilla gorilla</name>
    <name type="common">Western lowland gorilla</name>
    <dbReference type="NCBI Taxonomy" id="9595"/>
    <lineage>
        <taxon>Eukaryota</taxon>
        <taxon>Metazoa</taxon>
        <taxon>Chordata</taxon>
        <taxon>Craniata</taxon>
        <taxon>Vertebrata</taxon>
        <taxon>Euteleostomi</taxon>
        <taxon>Mammalia</taxon>
        <taxon>Eutheria</taxon>
        <taxon>Euarchontoglires</taxon>
        <taxon>Primates</taxon>
        <taxon>Haplorrhini</taxon>
        <taxon>Catarrhini</taxon>
        <taxon>Hominidae</taxon>
        <taxon>Gorilla</taxon>
    </lineage>
</organism>
<reference evidence="1" key="3">
    <citation type="submission" date="2025-08" db="UniProtKB">
        <authorList>
            <consortium name="Ensembl"/>
        </authorList>
    </citation>
    <scope>IDENTIFICATION</scope>
</reference>